<dbReference type="EMBL" id="KK112033">
    <property type="protein sequence ID" value="KFM56573.1"/>
    <property type="molecule type" value="Genomic_DNA"/>
</dbReference>
<feature type="non-terminal residue" evidence="1">
    <location>
        <position position="59"/>
    </location>
</feature>
<reference evidence="1 2" key="1">
    <citation type="submission" date="2013-11" db="EMBL/GenBank/DDBJ databases">
        <title>Genome sequencing of Stegodyphus mimosarum.</title>
        <authorList>
            <person name="Bechsgaard J."/>
        </authorList>
    </citation>
    <scope>NUCLEOTIDE SEQUENCE [LARGE SCALE GENOMIC DNA]</scope>
</reference>
<gene>
    <name evidence="1" type="ORF">X975_06861</name>
</gene>
<evidence type="ECO:0000313" key="1">
    <source>
        <dbReference type="EMBL" id="KFM56573.1"/>
    </source>
</evidence>
<name>A0A087SUN4_STEMI</name>
<dbReference type="Proteomes" id="UP000054359">
    <property type="component" value="Unassembled WGS sequence"/>
</dbReference>
<evidence type="ECO:0000313" key="2">
    <source>
        <dbReference type="Proteomes" id="UP000054359"/>
    </source>
</evidence>
<sequence length="59" mass="6854">MVEMQCTSFISWTVAELQANIVQMDTLNSKLSIRSQELSVSKQKYFLSLHCKDNDFKHT</sequence>
<protein>
    <submittedName>
        <fullName evidence="1">Uncharacterized protein</fullName>
    </submittedName>
</protein>
<organism evidence="1 2">
    <name type="scientific">Stegodyphus mimosarum</name>
    <name type="common">African social velvet spider</name>
    <dbReference type="NCBI Taxonomy" id="407821"/>
    <lineage>
        <taxon>Eukaryota</taxon>
        <taxon>Metazoa</taxon>
        <taxon>Ecdysozoa</taxon>
        <taxon>Arthropoda</taxon>
        <taxon>Chelicerata</taxon>
        <taxon>Arachnida</taxon>
        <taxon>Araneae</taxon>
        <taxon>Araneomorphae</taxon>
        <taxon>Entelegynae</taxon>
        <taxon>Eresoidea</taxon>
        <taxon>Eresidae</taxon>
        <taxon>Stegodyphus</taxon>
    </lineage>
</organism>
<accession>A0A087SUN4</accession>
<keyword evidence="2" id="KW-1185">Reference proteome</keyword>
<proteinExistence type="predicted"/>
<dbReference type="AlphaFoldDB" id="A0A087SUN4"/>